<name>A0ABP1PX12_9HEXA</name>
<reference evidence="3 4" key="1">
    <citation type="submission" date="2024-08" db="EMBL/GenBank/DDBJ databases">
        <authorList>
            <person name="Cucini C."/>
            <person name="Frati F."/>
        </authorList>
    </citation>
    <scope>NUCLEOTIDE SEQUENCE [LARGE SCALE GENOMIC DNA]</scope>
</reference>
<feature type="compositionally biased region" description="Polar residues" evidence="1">
    <location>
        <begin position="41"/>
        <end position="54"/>
    </location>
</feature>
<evidence type="ECO:0000313" key="3">
    <source>
        <dbReference type="EMBL" id="CAL8080969.1"/>
    </source>
</evidence>
<feature type="transmembrane region" description="Helical" evidence="2">
    <location>
        <begin position="389"/>
        <end position="406"/>
    </location>
</feature>
<feature type="transmembrane region" description="Helical" evidence="2">
    <location>
        <begin position="203"/>
        <end position="220"/>
    </location>
</feature>
<evidence type="ECO:0000256" key="1">
    <source>
        <dbReference type="SAM" id="MobiDB-lite"/>
    </source>
</evidence>
<keyword evidence="4" id="KW-1185">Reference proteome</keyword>
<feature type="transmembrane region" description="Helical" evidence="2">
    <location>
        <begin position="170"/>
        <end position="191"/>
    </location>
</feature>
<dbReference type="Proteomes" id="UP001642540">
    <property type="component" value="Unassembled WGS sequence"/>
</dbReference>
<protein>
    <recommendedName>
        <fullName evidence="5">Odorant receptor</fullName>
    </recommendedName>
</protein>
<comment type="caution">
    <text evidence="3">The sequence shown here is derived from an EMBL/GenBank/DDBJ whole genome shotgun (WGS) entry which is preliminary data.</text>
</comment>
<sequence length="507" mass="58908">MQNAGTLKKRTRRTLVKVNGYGAVQYSDEIEEDGLSISDPAVSSRSSLAVSQTENDTRISMKNIRDKFETGERKNSTRITRNPVYHWMEEGMASSEMNTQERLEKGFSDNENGATERNHDRPYLLSKGVLRRLRLIIFLGMLCANFPWIWNNKTKRIDRWSPFMVKLWKMYWYFTMTQSVGLIIYQTYCLIGIYSRDLDSYRGIFAYSLIVYWYACHLGYRTCMLLYEDDMRKYINRLLEFNHDYVEKYLVHADEGIEFSSGRMVMKLSIPAAATQIPNSLFFFLVLPSAPYYLTSKIDPLAWYALIPGAYQDLTMIGQTILTYIIISWVQVVHTSSVEFWLREMHKDIGSNYTTDELRQSKIAIPTYRSLQLMCAAFNDCMSSLCIPVWKFSVAFGFIPCGYLWIRSMNRLFIEEFPGILVYPFGAVNCFTMGFGCLQMAAEMYDIANSFIYSWSRTKQKNFKRVLMSCPTLKVKVGKYYCITAATTITFFQVITGYIIDCIITFP</sequence>
<keyword evidence="2" id="KW-0472">Membrane</keyword>
<keyword evidence="2" id="KW-1133">Transmembrane helix</keyword>
<evidence type="ECO:0008006" key="5">
    <source>
        <dbReference type="Google" id="ProtNLM"/>
    </source>
</evidence>
<evidence type="ECO:0000313" key="4">
    <source>
        <dbReference type="Proteomes" id="UP001642540"/>
    </source>
</evidence>
<feature type="transmembrane region" description="Helical" evidence="2">
    <location>
        <begin position="133"/>
        <end position="150"/>
    </location>
</feature>
<feature type="region of interest" description="Disordered" evidence="1">
    <location>
        <begin position="38"/>
        <end position="75"/>
    </location>
</feature>
<evidence type="ECO:0000256" key="2">
    <source>
        <dbReference type="SAM" id="Phobius"/>
    </source>
</evidence>
<feature type="compositionally biased region" description="Basic and acidic residues" evidence="1">
    <location>
        <begin position="55"/>
        <end position="75"/>
    </location>
</feature>
<accession>A0ABP1PX12</accession>
<keyword evidence="2" id="KW-0812">Transmembrane</keyword>
<dbReference type="EMBL" id="CAXLJM020000014">
    <property type="protein sequence ID" value="CAL8080969.1"/>
    <property type="molecule type" value="Genomic_DNA"/>
</dbReference>
<proteinExistence type="predicted"/>
<gene>
    <name evidence="3" type="ORF">ODALV1_LOCUS4796</name>
</gene>
<organism evidence="3 4">
    <name type="scientific">Orchesella dallaii</name>
    <dbReference type="NCBI Taxonomy" id="48710"/>
    <lineage>
        <taxon>Eukaryota</taxon>
        <taxon>Metazoa</taxon>
        <taxon>Ecdysozoa</taxon>
        <taxon>Arthropoda</taxon>
        <taxon>Hexapoda</taxon>
        <taxon>Collembola</taxon>
        <taxon>Entomobryomorpha</taxon>
        <taxon>Entomobryoidea</taxon>
        <taxon>Orchesellidae</taxon>
        <taxon>Orchesellinae</taxon>
        <taxon>Orchesella</taxon>
    </lineage>
</organism>